<dbReference type="CDD" id="cd00009">
    <property type="entry name" value="AAA"/>
    <property type="match status" value="1"/>
</dbReference>
<dbReference type="PANTHER" id="PTHR30050">
    <property type="entry name" value="CHROMOSOMAL REPLICATION INITIATOR PROTEIN DNAA"/>
    <property type="match status" value="1"/>
</dbReference>
<dbReference type="GO" id="GO:0005524">
    <property type="term" value="F:ATP binding"/>
    <property type="evidence" value="ECO:0007669"/>
    <property type="project" value="InterPro"/>
</dbReference>
<dbReference type="Proteomes" id="UP000199820">
    <property type="component" value="Unassembled WGS sequence"/>
</dbReference>
<name>A0A1I0I439_9FIRM</name>
<sequence length="334" mass="38931">MGLSNAQYEAIMRIYSQRQLKSRHDLNARKAEIAEKIPAIPQMNDEVSSCAAAAARKLLAGDQDAVTRLRAQIADLKEQKEVLLKSHGYPADYLEPRYHCPDCRDTGYIDNRKCHCFREQEINLLYEQSNIRAVLEKENFSTFSYDWFDDEKKDPRSGMTARENMARTVRICQEYIEDFRTKKGNLLFTGKTGLGKTFLSNCIARELIERYHSVVYLPASQMFDIFSRDRFSYDDDEDLRSRAEYLMECDLLIIDDLGTELINTFTVSQLFTVINERLNRANGTIISTNLPVNEMRDVFTERVMSRIISAYQIIPFFGEDIRIRRRMAENRRKS</sequence>
<dbReference type="NCBIfam" id="NF005304">
    <property type="entry name" value="PRK06835.1"/>
    <property type="match status" value="1"/>
</dbReference>
<dbReference type="InterPro" id="IPR027417">
    <property type="entry name" value="P-loop_NTPase"/>
</dbReference>
<organism evidence="3 4">
    <name type="scientific">[Clostridium] aminophilum</name>
    <dbReference type="NCBI Taxonomy" id="1526"/>
    <lineage>
        <taxon>Bacteria</taxon>
        <taxon>Bacillati</taxon>
        <taxon>Bacillota</taxon>
        <taxon>Clostridia</taxon>
        <taxon>Lachnospirales</taxon>
        <taxon>Lachnospiraceae</taxon>
    </lineage>
</organism>
<dbReference type="InterPro" id="IPR003593">
    <property type="entry name" value="AAA+_ATPase"/>
</dbReference>
<dbReference type="SMART" id="SM00382">
    <property type="entry name" value="AAA"/>
    <property type="match status" value="1"/>
</dbReference>
<dbReference type="PANTHER" id="PTHR30050:SF4">
    <property type="entry name" value="ATP-BINDING PROTEIN RV3427C IN INSERTION SEQUENCE-RELATED"/>
    <property type="match status" value="1"/>
</dbReference>
<dbReference type="AlphaFoldDB" id="A0A1I0I439"/>
<reference evidence="3 4" key="1">
    <citation type="submission" date="2016-10" db="EMBL/GenBank/DDBJ databases">
        <authorList>
            <person name="de Groot N.N."/>
        </authorList>
    </citation>
    <scope>NUCLEOTIDE SEQUENCE [LARGE SCALE GENOMIC DNA]</scope>
    <source>
        <strain evidence="3 4">KH1P1</strain>
    </source>
</reference>
<feature type="coiled-coil region" evidence="1">
    <location>
        <begin position="59"/>
        <end position="86"/>
    </location>
</feature>
<keyword evidence="4" id="KW-1185">Reference proteome</keyword>
<evidence type="ECO:0000313" key="4">
    <source>
        <dbReference type="Proteomes" id="UP000199820"/>
    </source>
</evidence>
<accession>A0A1I0I439</accession>
<dbReference type="STRING" id="1526.SAMN02910262_02048"/>
<evidence type="ECO:0000256" key="1">
    <source>
        <dbReference type="SAM" id="Coils"/>
    </source>
</evidence>
<proteinExistence type="predicted"/>
<keyword evidence="1" id="KW-0175">Coiled coil</keyword>
<dbReference type="OrthoDB" id="9776217at2"/>
<dbReference type="RefSeq" id="WP_074650470.1">
    <property type="nucleotide sequence ID" value="NZ_FOIL01000067.1"/>
</dbReference>
<protein>
    <submittedName>
        <fullName evidence="3">DNA replication protein DnaC</fullName>
    </submittedName>
</protein>
<dbReference type="EMBL" id="FOIL01000067">
    <property type="protein sequence ID" value="SET91312.1"/>
    <property type="molecule type" value="Genomic_DNA"/>
</dbReference>
<dbReference type="Pfam" id="PF01695">
    <property type="entry name" value="IstB_IS21"/>
    <property type="match status" value="1"/>
</dbReference>
<dbReference type="eggNOG" id="COG1484">
    <property type="taxonomic scope" value="Bacteria"/>
</dbReference>
<dbReference type="GO" id="GO:0006260">
    <property type="term" value="P:DNA replication"/>
    <property type="evidence" value="ECO:0007669"/>
    <property type="project" value="TreeGrafter"/>
</dbReference>
<evidence type="ECO:0000313" key="3">
    <source>
        <dbReference type="EMBL" id="SET91312.1"/>
    </source>
</evidence>
<dbReference type="SUPFAM" id="SSF52540">
    <property type="entry name" value="P-loop containing nucleoside triphosphate hydrolases"/>
    <property type="match status" value="1"/>
</dbReference>
<feature type="domain" description="AAA+ ATPase" evidence="2">
    <location>
        <begin position="182"/>
        <end position="309"/>
    </location>
</feature>
<evidence type="ECO:0000259" key="2">
    <source>
        <dbReference type="SMART" id="SM00382"/>
    </source>
</evidence>
<dbReference type="InterPro" id="IPR002611">
    <property type="entry name" value="IstB_ATP-bd"/>
</dbReference>
<gene>
    <name evidence="3" type="ORF">SAMN04487771_10674</name>
</gene>
<dbReference type="Gene3D" id="3.40.50.300">
    <property type="entry name" value="P-loop containing nucleotide triphosphate hydrolases"/>
    <property type="match status" value="1"/>
</dbReference>